<evidence type="ECO:0000256" key="1">
    <source>
        <dbReference type="SAM" id="Phobius"/>
    </source>
</evidence>
<gene>
    <name evidence="2" type="ORF">KB213_11145</name>
</gene>
<dbReference type="Proteomes" id="UP000677812">
    <property type="component" value="Unassembled WGS sequence"/>
</dbReference>
<proteinExistence type="predicted"/>
<keyword evidence="3" id="KW-1185">Reference proteome</keyword>
<keyword evidence="1" id="KW-1133">Transmembrane helix</keyword>
<dbReference type="InterPro" id="IPR025557">
    <property type="entry name" value="DUF4282"/>
</dbReference>
<comment type="caution">
    <text evidence="2">The sequence shown here is derived from an EMBL/GenBank/DDBJ whole genome shotgun (WGS) entry which is preliminary data.</text>
</comment>
<sequence length="112" mass="12088">MRSIFSFENLITPTIIKILFYIGVVLCCLSGFATLSTIITSMIASAELTGHSTTLAGIGGLFLGLIVGSIVTVIGVILTRISCELTLVIFMIRDELAWQREHHSNNTSSSPE</sequence>
<keyword evidence="1" id="KW-0472">Membrane</keyword>
<accession>A0ABS5E9M0</accession>
<dbReference type="EMBL" id="JAGRQH010000011">
    <property type="protein sequence ID" value="MBR0560605.1"/>
    <property type="molecule type" value="Genomic_DNA"/>
</dbReference>
<evidence type="ECO:0000313" key="3">
    <source>
        <dbReference type="Proteomes" id="UP000677812"/>
    </source>
</evidence>
<organism evidence="2 3">
    <name type="scientific">Neokomagataea anthophila</name>
    <dbReference type="NCBI Taxonomy" id="2826925"/>
    <lineage>
        <taxon>Bacteria</taxon>
        <taxon>Pseudomonadati</taxon>
        <taxon>Pseudomonadota</taxon>
        <taxon>Alphaproteobacteria</taxon>
        <taxon>Acetobacterales</taxon>
        <taxon>Acetobacteraceae</taxon>
        <taxon>Neokomagataea</taxon>
    </lineage>
</organism>
<feature type="transmembrane region" description="Helical" evidence="1">
    <location>
        <begin position="20"/>
        <end position="43"/>
    </location>
</feature>
<dbReference type="Pfam" id="PF14110">
    <property type="entry name" value="DUF4282"/>
    <property type="match status" value="1"/>
</dbReference>
<evidence type="ECO:0000313" key="2">
    <source>
        <dbReference type="EMBL" id="MBR0560605.1"/>
    </source>
</evidence>
<dbReference type="RefSeq" id="WP_211683158.1">
    <property type="nucleotide sequence ID" value="NZ_JAGRQH010000011.1"/>
</dbReference>
<name>A0ABS5E9M0_9PROT</name>
<reference evidence="2 3" key="1">
    <citation type="submission" date="2021-04" db="EMBL/GenBank/DDBJ databases">
        <title>The complete genome sequence of Neokomagataea sp. TBRC 2177.</title>
        <authorList>
            <person name="Charoenyingcharoen P."/>
            <person name="Yukphan P."/>
        </authorList>
    </citation>
    <scope>NUCLEOTIDE SEQUENCE [LARGE SCALE GENOMIC DNA]</scope>
    <source>
        <strain evidence="2 3">TBRC 2177</strain>
    </source>
</reference>
<protein>
    <submittedName>
        <fullName evidence="2">DUF4282 domain-containing protein</fullName>
    </submittedName>
</protein>
<keyword evidence="1" id="KW-0812">Transmembrane</keyword>
<feature type="transmembrane region" description="Helical" evidence="1">
    <location>
        <begin position="55"/>
        <end position="78"/>
    </location>
</feature>